<protein>
    <submittedName>
        <fullName evidence="2">Ca2+/Na+ antiporter</fullName>
    </submittedName>
</protein>
<comment type="caution">
    <text evidence="2">The sequence shown here is derived from an EMBL/GenBank/DDBJ whole genome shotgun (WGS) entry which is preliminary data.</text>
</comment>
<feature type="transmembrane region" description="Helical" evidence="1">
    <location>
        <begin position="31"/>
        <end position="47"/>
    </location>
</feature>
<keyword evidence="1" id="KW-1133">Transmembrane helix</keyword>
<organism evidence="2 3">
    <name type="scientific">Peptoniphilus olsenii</name>
    <dbReference type="NCBI Taxonomy" id="411570"/>
    <lineage>
        <taxon>Bacteria</taxon>
        <taxon>Bacillati</taxon>
        <taxon>Bacillota</taxon>
        <taxon>Tissierellia</taxon>
        <taxon>Tissierellales</taxon>
        <taxon>Peptoniphilaceae</taxon>
        <taxon>Peptoniphilus</taxon>
    </lineage>
</organism>
<accession>A0ABV2JBI4</accession>
<feature type="transmembrane region" description="Helical" evidence="1">
    <location>
        <begin position="53"/>
        <end position="72"/>
    </location>
</feature>
<dbReference type="Proteomes" id="UP001549162">
    <property type="component" value="Unassembled WGS sequence"/>
</dbReference>
<keyword evidence="1" id="KW-0812">Transmembrane</keyword>
<gene>
    <name evidence="2" type="ORF">ABID14_001593</name>
</gene>
<dbReference type="RefSeq" id="WP_354368879.1">
    <property type="nucleotide sequence ID" value="NZ_JBEPMA010000011.1"/>
</dbReference>
<name>A0ABV2JBI4_9FIRM</name>
<proteinExistence type="predicted"/>
<dbReference type="EMBL" id="JBEPMA010000011">
    <property type="protein sequence ID" value="MET3617958.1"/>
    <property type="molecule type" value="Genomic_DNA"/>
</dbReference>
<keyword evidence="1" id="KW-0472">Membrane</keyword>
<evidence type="ECO:0000313" key="2">
    <source>
        <dbReference type="EMBL" id="MET3617958.1"/>
    </source>
</evidence>
<sequence>MEMLIEGIVCIIFEIIYAKKLKKEEIENRKYYYYLSFFIIIIALYKYKYGNSSFWTIQLIIFLIAINVGYLFEKFTSK</sequence>
<evidence type="ECO:0000256" key="1">
    <source>
        <dbReference type="SAM" id="Phobius"/>
    </source>
</evidence>
<reference evidence="2 3" key="1">
    <citation type="submission" date="2024-06" db="EMBL/GenBank/DDBJ databases">
        <title>Genomic Encyclopedia of Type Strains, Phase IV (KMG-IV): sequencing the most valuable type-strain genomes for metagenomic binning, comparative biology and taxonomic classification.</title>
        <authorList>
            <person name="Goeker M."/>
        </authorList>
    </citation>
    <scope>NUCLEOTIDE SEQUENCE [LARGE SCALE GENOMIC DNA]</scope>
    <source>
        <strain evidence="2 3">DSM 21460</strain>
    </source>
</reference>
<keyword evidence="3" id="KW-1185">Reference proteome</keyword>
<evidence type="ECO:0000313" key="3">
    <source>
        <dbReference type="Proteomes" id="UP001549162"/>
    </source>
</evidence>